<feature type="transmembrane region" description="Helical" evidence="7">
    <location>
        <begin position="222"/>
        <end position="243"/>
    </location>
</feature>
<dbReference type="AlphaFoldDB" id="A0A1I3DVE5"/>
<evidence type="ECO:0000256" key="4">
    <source>
        <dbReference type="ARBA" id="ARBA00022989"/>
    </source>
</evidence>
<feature type="transmembrane region" description="Helical" evidence="7">
    <location>
        <begin position="167"/>
        <end position="185"/>
    </location>
</feature>
<feature type="compositionally biased region" description="Basic and acidic residues" evidence="6">
    <location>
        <begin position="81"/>
        <end position="94"/>
    </location>
</feature>
<evidence type="ECO:0000256" key="7">
    <source>
        <dbReference type="SAM" id="Phobius"/>
    </source>
</evidence>
<protein>
    <submittedName>
        <fullName evidence="9">MFS transporter, DHA1 family, bicyclomycin/chloramphenicol resistance protein</fullName>
    </submittedName>
</protein>
<dbReference type="STRING" id="1114924.SAMN05216258_10336"/>
<dbReference type="GO" id="GO:0005886">
    <property type="term" value="C:plasma membrane"/>
    <property type="evidence" value="ECO:0007669"/>
    <property type="project" value="TreeGrafter"/>
</dbReference>
<accession>A0A1I3DVE5</accession>
<keyword evidence="10" id="KW-1185">Reference proteome</keyword>
<feature type="transmembrane region" description="Helical" evidence="7">
    <location>
        <begin position="432"/>
        <end position="456"/>
    </location>
</feature>
<feature type="region of interest" description="Disordered" evidence="6">
    <location>
        <begin position="1"/>
        <end position="121"/>
    </location>
</feature>
<evidence type="ECO:0000256" key="6">
    <source>
        <dbReference type="SAM" id="MobiDB-lite"/>
    </source>
</evidence>
<dbReference type="GO" id="GO:0022857">
    <property type="term" value="F:transmembrane transporter activity"/>
    <property type="evidence" value="ECO:0007669"/>
    <property type="project" value="InterPro"/>
</dbReference>
<feature type="compositionally biased region" description="Low complexity" evidence="6">
    <location>
        <begin position="44"/>
        <end position="60"/>
    </location>
</feature>
<feature type="transmembrane region" description="Helical" evidence="7">
    <location>
        <begin position="372"/>
        <end position="393"/>
    </location>
</feature>
<feature type="transmembrane region" description="Helical" evidence="7">
    <location>
        <begin position="283"/>
        <end position="304"/>
    </location>
</feature>
<feature type="transmembrane region" description="Helical" evidence="7">
    <location>
        <begin position="255"/>
        <end position="277"/>
    </location>
</feature>
<dbReference type="Pfam" id="PF07690">
    <property type="entry name" value="MFS_1"/>
    <property type="match status" value="1"/>
</dbReference>
<gene>
    <name evidence="9" type="ORF">SAMN05216258_10336</name>
</gene>
<keyword evidence="3 7" id="KW-0812">Transmembrane</keyword>
<feature type="transmembrane region" description="Helical" evidence="7">
    <location>
        <begin position="468"/>
        <end position="485"/>
    </location>
</feature>
<keyword evidence="4 7" id="KW-1133">Transmembrane helix</keyword>
<dbReference type="EMBL" id="FOQH01000003">
    <property type="protein sequence ID" value="SFH90707.1"/>
    <property type="molecule type" value="Genomic_DNA"/>
</dbReference>
<dbReference type="RefSeq" id="WP_092858848.1">
    <property type="nucleotide sequence ID" value="NZ_FOQH01000003.1"/>
</dbReference>
<feature type="transmembrane region" description="Helical" evidence="7">
    <location>
        <begin position="338"/>
        <end position="360"/>
    </location>
</feature>
<sequence length="525" mass="53540">MTQRPEEEHDRRRPDPDQAPAETPGAGASPEADAPRSGARGTQAREGAAPGAGEARGADASDAPSTRADAGTPGDEAASGADRRSAGAPRHEVPAEAAGRAPRPSGMAIAAARSGGASGPADERRTSLIFVALMAALGATNAVAVDIVIPAQGLIAQSFQMSPGEGAQWTVLAMFAGASLSQLVLGPAADAWGRRRAAFLGLALAFIGGLAAAAAPTFETLIAARLLQGLGAGGLRVVSLAIIRDQSSGDRMARIVSFQALIFELIMFFTPVVGQLIVEFAHWRVGLAITALQAALTALAFHLWQPETLDPAHRRPFEFRAVMRTYGGVLRMRPAMGAAMAMAVAFGVLATFLSSAQPIFGEVYGLGWGLPAVFGGSTIFFALAALANARLVGRLGAARMARIGLASWAVSGTLGLAVFAVFFAGVPPLWLLLVWLLPTLAMFGILYGNLLATALAPLGDRAGSASSALAASGTLAGVALGAVMAEIFDGTVLPLAGMLGFAGVAGLLAMRWGGLGREVHAKGEA</sequence>
<feature type="compositionally biased region" description="Low complexity" evidence="6">
    <location>
        <begin position="105"/>
        <end position="115"/>
    </location>
</feature>
<name>A0A1I3DVE5_9RHOB</name>
<organism evidence="9 10">
    <name type="scientific">Albimonas pacifica</name>
    <dbReference type="NCBI Taxonomy" id="1114924"/>
    <lineage>
        <taxon>Bacteria</taxon>
        <taxon>Pseudomonadati</taxon>
        <taxon>Pseudomonadota</taxon>
        <taxon>Alphaproteobacteria</taxon>
        <taxon>Rhodobacterales</taxon>
        <taxon>Paracoccaceae</taxon>
        <taxon>Albimonas</taxon>
    </lineage>
</organism>
<evidence type="ECO:0000256" key="2">
    <source>
        <dbReference type="ARBA" id="ARBA00022448"/>
    </source>
</evidence>
<dbReference type="PANTHER" id="PTHR23502:SF132">
    <property type="entry name" value="POLYAMINE TRANSPORTER 2-RELATED"/>
    <property type="match status" value="1"/>
</dbReference>
<dbReference type="PROSITE" id="PS50850">
    <property type="entry name" value="MFS"/>
    <property type="match status" value="1"/>
</dbReference>
<comment type="subcellular location">
    <subcellularLocation>
        <location evidence="1">Membrane</location>
        <topology evidence="1">Multi-pass membrane protein</topology>
    </subcellularLocation>
</comment>
<dbReference type="InterPro" id="IPR020846">
    <property type="entry name" value="MFS_dom"/>
</dbReference>
<dbReference type="Gene3D" id="1.20.1720.10">
    <property type="entry name" value="Multidrug resistance protein D"/>
    <property type="match status" value="1"/>
</dbReference>
<evidence type="ECO:0000256" key="5">
    <source>
        <dbReference type="ARBA" id="ARBA00023136"/>
    </source>
</evidence>
<dbReference type="InterPro" id="IPR011701">
    <property type="entry name" value="MFS"/>
</dbReference>
<dbReference type="GO" id="GO:0140115">
    <property type="term" value="P:export across plasma membrane"/>
    <property type="evidence" value="ECO:0007669"/>
    <property type="project" value="UniProtKB-ARBA"/>
</dbReference>
<dbReference type="InterPro" id="IPR036259">
    <property type="entry name" value="MFS_trans_sf"/>
</dbReference>
<keyword evidence="2" id="KW-0813">Transport</keyword>
<dbReference type="OrthoDB" id="9800416at2"/>
<evidence type="ECO:0000256" key="1">
    <source>
        <dbReference type="ARBA" id="ARBA00004141"/>
    </source>
</evidence>
<feature type="transmembrane region" description="Helical" evidence="7">
    <location>
        <begin position="405"/>
        <end position="426"/>
    </location>
</feature>
<dbReference type="PANTHER" id="PTHR23502">
    <property type="entry name" value="MAJOR FACILITATOR SUPERFAMILY"/>
    <property type="match status" value="1"/>
</dbReference>
<feature type="transmembrane region" description="Helical" evidence="7">
    <location>
        <begin position="491"/>
        <end position="510"/>
    </location>
</feature>
<evidence type="ECO:0000259" key="8">
    <source>
        <dbReference type="PROSITE" id="PS50850"/>
    </source>
</evidence>
<evidence type="ECO:0000313" key="10">
    <source>
        <dbReference type="Proteomes" id="UP000199377"/>
    </source>
</evidence>
<dbReference type="InterPro" id="IPR005829">
    <property type="entry name" value="Sugar_transporter_CS"/>
</dbReference>
<reference evidence="9 10" key="1">
    <citation type="submission" date="2016-10" db="EMBL/GenBank/DDBJ databases">
        <authorList>
            <person name="de Groot N.N."/>
        </authorList>
    </citation>
    <scope>NUCLEOTIDE SEQUENCE [LARGE SCALE GENOMIC DNA]</scope>
    <source>
        <strain evidence="9 10">CGMCC 1.11030</strain>
    </source>
</reference>
<feature type="transmembrane region" description="Helical" evidence="7">
    <location>
        <begin position="197"/>
        <end position="216"/>
    </location>
</feature>
<feature type="transmembrane region" description="Helical" evidence="7">
    <location>
        <begin position="128"/>
        <end position="155"/>
    </location>
</feature>
<dbReference type="SUPFAM" id="SSF103473">
    <property type="entry name" value="MFS general substrate transporter"/>
    <property type="match status" value="1"/>
</dbReference>
<proteinExistence type="predicted"/>
<keyword evidence="5 7" id="KW-0472">Membrane</keyword>
<evidence type="ECO:0000313" key="9">
    <source>
        <dbReference type="EMBL" id="SFH90707.1"/>
    </source>
</evidence>
<feature type="compositionally biased region" description="Basic and acidic residues" evidence="6">
    <location>
        <begin position="1"/>
        <end position="16"/>
    </location>
</feature>
<feature type="domain" description="Major facilitator superfamily (MFS) profile" evidence="8">
    <location>
        <begin position="127"/>
        <end position="525"/>
    </location>
</feature>
<dbReference type="Proteomes" id="UP000199377">
    <property type="component" value="Unassembled WGS sequence"/>
</dbReference>
<dbReference type="PROSITE" id="PS00216">
    <property type="entry name" value="SUGAR_TRANSPORT_1"/>
    <property type="match status" value="1"/>
</dbReference>
<evidence type="ECO:0000256" key="3">
    <source>
        <dbReference type="ARBA" id="ARBA00022692"/>
    </source>
</evidence>
<dbReference type="GO" id="GO:0042908">
    <property type="term" value="P:xenobiotic transport"/>
    <property type="evidence" value="ECO:0007669"/>
    <property type="project" value="UniProtKB-ARBA"/>
</dbReference>